<evidence type="ECO:0000256" key="7">
    <source>
        <dbReference type="ARBA" id="ARBA00023157"/>
    </source>
</evidence>
<keyword evidence="5" id="KW-0521">NADP</keyword>
<comment type="cofactor">
    <cofactor evidence="1">
        <name>FAD</name>
        <dbReference type="ChEBI" id="CHEBI:57692"/>
    </cofactor>
</comment>
<dbReference type="EMBL" id="JBHUEA010000016">
    <property type="protein sequence ID" value="MFD1722052.1"/>
    <property type="molecule type" value="Genomic_DNA"/>
</dbReference>
<protein>
    <submittedName>
        <fullName evidence="12">Dihydrolipoyl dehydrogenase family protein</fullName>
        <ecNumber evidence="12">1.-.-.-</ecNumber>
    </submittedName>
</protein>
<feature type="domain" description="FAD/NAD(P)-binding" evidence="11">
    <location>
        <begin position="10"/>
        <end position="300"/>
    </location>
</feature>
<dbReference type="InterPro" id="IPR004099">
    <property type="entry name" value="Pyr_nucl-diS_OxRdtase_dimer"/>
</dbReference>
<dbReference type="PROSITE" id="PS00076">
    <property type="entry name" value="PYRIDINE_REDOX_1"/>
    <property type="match status" value="1"/>
</dbReference>
<evidence type="ECO:0000256" key="1">
    <source>
        <dbReference type="ARBA" id="ARBA00001974"/>
    </source>
</evidence>
<feature type="domain" description="Pyridine nucleotide-disulphide oxidoreductase dimerisation" evidence="10">
    <location>
        <begin position="320"/>
        <end position="422"/>
    </location>
</feature>
<organism evidence="12 13">
    <name type="scientific">Amnibacterium endophyticum</name>
    <dbReference type="NCBI Taxonomy" id="2109337"/>
    <lineage>
        <taxon>Bacteria</taxon>
        <taxon>Bacillati</taxon>
        <taxon>Actinomycetota</taxon>
        <taxon>Actinomycetes</taxon>
        <taxon>Micrococcales</taxon>
        <taxon>Microbacteriaceae</taxon>
        <taxon>Amnibacterium</taxon>
    </lineage>
</organism>
<dbReference type="Gene3D" id="3.50.50.60">
    <property type="entry name" value="FAD/NAD(P)-binding domain"/>
    <property type="match status" value="2"/>
</dbReference>
<sequence length="454" mass="46606">MGETCDDRIDLLVIGGGTAGLVAARTASSFGARPVLVERDEQPGGDCLWTGCVPSKALLEAAADGVDDRAALARVRAATADIAPVDSAAALEADGVRVLRGTARFTGPRTAVVDGRPLRFAQAVIATGSRPLVPDVPGLEDPLTTDTLWDLEELPARLLVLGGGPAGCELAQAAVRLGSAVTLVQRAERLLPRDVPDASAAVIAAIVADGIDVRLGASLDRVDGGTAVVDGEPVRCDRVLVVAGRRPNTAALGLGAAGVAVGPRGHVRVRRTLLTTSPRVWAAGDATPLPQYTHTAGMNGAVVAANAVLGLRRTIDEDAVPHCTFTQPEVAAVGRTRPAGGDRVHRVAHDEVDRAVAARRTGGFTEVVVDGRGRVVGATVVAPRAGETIGEAALAVRTGLTVEQVTSTTHPYPTFSDGFWNACIAAYRSSLASGATARGVAALAAARRLRLRLS</sequence>
<dbReference type="Proteomes" id="UP001597347">
    <property type="component" value="Unassembled WGS sequence"/>
</dbReference>
<comment type="similarity">
    <text evidence="2 9">Belongs to the class-I pyridine nucleotide-disulfide oxidoreductase family.</text>
</comment>
<evidence type="ECO:0000256" key="5">
    <source>
        <dbReference type="ARBA" id="ARBA00022857"/>
    </source>
</evidence>
<dbReference type="GO" id="GO:0016491">
    <property type="term" value="F:oxidoreductase activity"/>
    <property type="evidence" value="ECO:0007669"/>
    <property type="project" value="UniProtKB-KW"/>
</dbReference>
<dbReference type="PRINTS" id="PR00411">
    <property type="entry name" value="PNDRDTASEI"/>
</dbReference>
<dbReference type="InterPro" id="IPR012999">
    <property type="entry name" value="Pyr_OxRdtase_I_AS"/>
</dbReference>
<evidence type="ECO:0000313" key="12">
    <source>
        <dbReference type="EMBL" id="MFD1722052.1"/>
    </source>
</evidence>
<dbReference type="PIRSF" id="PIRSF000350">
    <property type="entry name" value="Mercury_reductase_MerA"/>
    <property type="match status" value="1"/>
</dbReference>
<keyword evidence="13" id="KW-1185">Reference proteome</keyword>
<dbReference type="InterPro" id="IPR016156">
    <property type="entry name" value="FAD/NAD-linked_Rdtase_dimer_sf"/>
</dbReference>
<dbReference type="RefSeq" id="WP_377934829.1">
    <property type="nucleotide sequence ID" value="NZ_JBHUEA010000016.1"/>
</dbReference>
<dbReference type="InterPro" id="IPR023753">
    <property type="entry name" value="FAD/NAD-binding_dom"/>
</dbReference>
<accession>A0ABW4LHT0</accession>
<name>A0ABW4LHT0_9MICO</name>
<proteinExistence type="inferred from homology"/>
<comment type="caution">
    <text evidence="12">The sequence shown here is derived from an EMBL/GenBank/DDBJ whole genome shotgun (WGS) entry which is preliminary data.</text>
</comment>
<keyword evidence="4 9" id="KW-0274">FAD</keyword>
<evidence type="ECO:0000256" key="2">
    <source>
        <dbReference type="ARBA" id="ARBA00007532"/>
    </source>
</evidence>
<keyword evidence="7" id="KW-1015">Disulfide bond</keyword>
<keyword evidence="3 9" id="KW-0285">Flavoprotein</keyword>
<keyword evidence="6 9" id="KW-0560">Oxidoreductase</keyword>
<dbReference type="PANTHER" id="PTHR43014:SF2">
    <property type="entry name" value="MERCURIC REDUCTASE"/>
    <property type="match status" value="1"/>
</dbReference>
<dbReference type="Pfam" id="PF07992">
    <property type="entry name" value="Pyr_redox_2"/>
    <property type="match status" value="1"/>
</dbReference>
<evidence type="ECO:0000256" key="3">
    <source>
        <dbReference type="ARBA" id="ARBA00022630"/>
    </source>
</evidence>
<evidence type="ECO:0000259" key="11">
    <source>
        <dbReference type="Pfam" id="PF07992"/>
    </source>
</evidence>
<dbReference type="Pfam" id="PF02852">
    <property type="entry name" value="Pyr_redox_dim"/>
    <property type="match status" value="1"/>
</dbReference>
<evidence type="ECO:0000256" key="8">
    <source>
        <dbReference type="ARBA" id="ARBA00023284"/>
    </source>
</evidence>
<dbReference type="InterPro" id="IPR036188">
    <property type="entry name" value="FAD/NAD-bd_sf"/>
</dbReference>
<dbReference type="EC" id="1.-.-.-" evidence="12"/>
<dbReference type="SUPFAM" id="SSF55424">
    <property type="entry name" value="FAD/NAD-linked reductases, dimerisation (C-terminal) domain"/>
    <property type="match status" value="1"/>
</dbReference>
<gene>
    <name evidence="12" type="ORF">ACFSBI_10875</name>
</gene>
<evidence type="ECO:0000256" key="4">
    <source>
        <dbReference type="ARBA" id="ARBA00022827"/>
    </source>
</evidence>
<evidence type="ECO:0000256" key="9">
    <source>
        <dbReference type="RuleBase" id="RU003691"/>
    </source>
</evidence>
<dbReference type="Gene3D" id="3.30.390.30">
    <property type="match status" value="1"/>
</dbReference>
<reference evidence="13" key="1">
    <citation type="journal article" date="2019" name="Int. J. Syst. Evol. Microbiol.">
        <title>The Global Catalogue of Microorganisms (GCM) 10K type strain sequencing project: providing services to taxonomists for standard genome sequencing and annotation.</title>
        <authorList>
            <consortium name="The Broad Institute Genomics Platform"/>
            <consortium name="The Broad Institute Genome Sequencing Center for Infectious Disease"/>
            <person name="Wu L."/>
            <person name="Ma J."/>
        </authorList>
    </citation>
    <scope>NUCLEOTIDE SEQUENCE [LARGE SCALE GENOMIC DNA]</scope>
    <source>
        <strain evidence="13">CGMCC 1.12471</strain>
    </source>
</reference>
<dbReference type="PANTHER" id="PTHR43014">
    <property type="entry name" value="MERCURIC REDUCTASE"/>
    <property type="match status" value="1"/>
</dbReference>
<dbReference type="InterPro" id="IPR001100">
    <property type="entry name" value="Pyr_nuc-diS_OxRdtase"/>
</dbReference>
<evidence type="ECO:0000313" key="13">
    <source>
        <dbReference type="Proteomes" id="UP001597347"/>
    </source>
</evidence>
<evidence type="ECO:0000259" key="10">
    <source>
        <dbReference type="Pfam" id="PF02852"/>
    </source>
</evidence>
<dbReference type="PRINTS" id="PR00368">
    <property type="entry name" value="FADPNR"/>
</dbReference>
<keyword evidence="8 9" id="KW-0676">Redox-active center</keyword>
<dbReference type="SUPFAM" id="SSF51905">
    <property type="entry name" value="FAD/NAD(P)-binding domain"/>
    <property type="match status" value="1"/>
</dbReference>
<evidence type="ECO:0000256" key="6">
    <source>
        <dbReference type="ARBA" id="ARBA00023002"/>
    </source>
</evidence>